<organism evidence="1 2">
    <name type="scientific">Romanomermis culicivorax</name>
    <name type="common">Nematode worm</name>
    <dbReference type="NCBI Taxonomy" id="13658"/>
    <lineage>
        <taxon>Eukaryota</taxon>
        <taxon>Metazoa</taxon>
        <taxon>Ecdysozoa</taxon>
        <taxon>Nematoda</taxon>
        <taxon>Enoplea</taxon>
        <taxon>Dorylaimia</taxon>
        <taxon>Mermithida</taxon>
        <taxon>Mermithoidea</taxon>
        <taxon>Mermithidae</taxon>
        <taxon>Romanomermis</taxon>
    </lineage>
</organism>
<sequence>HGQRLTASDLDRLKIFVQEFCCHSFLPLVERQLRLLNDQKIWRIIENLAEIWGKGGEDFSAKHATRK</sequence>
<protein>
    <submittedName>
        <fullName evidence="2">Uncharacterized protein</fullName>
    </submittedName>
</protein>
<dbReference type="AlphaFoldDB" id="A0A915J5H1"/>
<evidence type="ECO:0000313" key="1">
    <source>
        <dbReference type="Proteomes" id="UP000887565"/>
    </source>
</evidence>
<keyword evidence="1" id="KW-1185">Reference proteome</keyword>
<evidence type="ECO:0000313" key="2">
    <source>
        <dbReference type="WBParaSite" id="nRc.2.0.1.t21390-RA"/>
    </source>
</evidence>
<accession>A0A915J5H1</accession>
<reference evidence="2" key="1">
    <citation type="submission" date="2022-11" db="UniProtKB">
        <authorList>
            <consortium name="WormBaseParasite"/>
        </authorList>
    </citation>
    <scope>IDENTIFICATION</scope>
</reference>
<dbReference type="Proteomes" id="UP000887565">
    <property type="component" value="Unplaced"/>
</dbReference>
<proteinExistence type="predicted"/>
<name>A0A915J5H1_ROMCU</name>
<dbReference type="WBParaSite" id="nRc.2.0.1.t21390-RA">
    <property type="protein sequence ID" value="nRc.2.0.1.t21390-RA"/>
    <property type="gene ID" value="nRc.2.0.1.g21390"/>
</dbReference>